<dbReference type="RefSeq" id="WP_161604348.1">
    <property type="nucleotide sequence ID" value="NZ_VWOX01000003.1"/>
</dbReference>
<accession>A0A5M6DJB2</accession>
<sequence>MHARGLTPSLHVVFLMHRKAGSLSLRIGALRIGSHREARDFSDGLSALALEVDPKRLVDLYVADLNMADLHANGSLMPEIASDPMECCG</sequence>
<organism evidence="1 2">
    <name type="scientific">Roseiconus nitratireducens</name>
    <dbReference type="NCBI Taxonomy" id="2605748"/>
    <lineage>
        <taxon>Bacteria</taxon>
        <taxon>Pseudomonadati</taxon>
        <taxon>Planctomycetota</taxon>
        <taxon>Planctomycetia</taxon>
        <taxon>Pirellulales</taxon>
        <taxon>Pirellulaceae</taxon>
        <taxon>Roseiconus</taxon>
    </lineage>
</organism>
<gene>
    <name evidence="1" type="ORF">FYK55_06900</name>
</gene>
<reference evidence="1 2" key="1">
    <citation type="submission" date="2019-08" db="EMBL/GenBank/DDBJ databases">
        <authorList>
            <person name="Dhanesh K."/>
            <person name="Kumar G."/>
            <person name="Sasikala C."/>
            <person name="Venkata Ramana C."/>
        </authorList>
    </citation>
    <scope>NUCLEOTIDE SEQUENCE [LARGE SCALE GENOMIC DNA]</scope>
    <source>
        <strain evidence="1 2">JC645</strain>
    </source>
</reference>
<comment type="caution">
    <text evidence="1">The sequence shown here is derived from an EMBL/GenBank/DDBJ whole genome shotgun (WGS) entry which is preliminary data.</text>
</comment>
<proteinExistence type="predicted"/>
<protein>
    <submittedName>
        <fullName evidence="1">Uncharacterized protein</fullName>
    </submittedName>
</protein>
<name>A0A5M6DJB2_9BACT</name>
<evidence type="ECO:0000313" key="1">
    <source>
        <dbReference type="EMBL" id="KAA5545375.1"/>
    </source>
</evidence>
<dbReference type="EMBL" id="VWOX01000003">
    <property type="protein sequence ID" value="KAA5545375.1"/>
    <property type="molecule type" value="Genomic_DNA"/>
</dbReference>
<dbReference type="Proteomes" id="UP000324479">
    <property type="component" value="Unassembled WGS sequence"/>
</dbReference>
<keyword evidence="2" id="KW-1185">Reference proteome</keyword>
<dbReference type="AlphaFoldDB" id="A0A5M6DJB2"/>
<evidence type="ECO:0000313" key="2">
    <source>
        <dbReference type="Proteomes" id="UP000324479"/>
    </source>
</evidence>